<feature type="region of interest" description="Disordered" evidence="1">
    <location>
        <begin position="299"/>
        <end position="322"/>
    </location>
</feature>
<feature type="compositionally biased region" description="Basic and acidic residues" evidence="1">
    <location>
        <begin position="417"/>
        <end position="427"/>
    </location>
</feature>
<accession>A0A8C4NE07</accession>
<protein>
    <submittedName>
        <fullName evidence="2">Uncharacterized protein</fullName>
    </submittedName>
</protein>
<dbReference type="GO" id="GO:1903589">
    <property type="term" value="P:positive regulation of blood vessel endothelial cell proliferation involved in sprouting angiogenesis"/>
    <property type="evidence" value="ECO:0007669"/>
    <property type="project" value="TreeGrafter"/>
</dbReference>
<dbReference type="GO" id="GO:0032587">
    <property type="term" value="C:ruffle membrane"/>
    <property type="evidence" value="ECO:0007669"/>
    <property type="project" value="TreeGrafter"/>
</dbReference>
<dbReference type="Ensembl" id="ENSEBUT00000005723.1">
    <property type="protein sequence ID" value="ENSEBUP00000005285.1"/>
    <property type="gene ID" value="ENSEBUG00000003617.1"/>
</dbReference>
<feature type="compositionally biased region" description="Basic and acidic residues" evidence="1">
    <location>
        <begin position="299"/>
        <end position="309"/>
    </location>
</feature>
<dbReference type="Ensembl" id="ENSEBUT00000005741.1">
    <property type="protein sequence ID" value="ENSEBUP00000005303.1"/>
    <property type="gene ID" value="ENSEBUG00000003617.1"/>
</dbReference>
<feature type="region of interest" description="Disordered" evidence="1">
    <location>
        <begin position="348"/>
        <end position="376"/>
    </location>
</feature>
<feature type="compositionally biased region" description="Basic and acidic residues" evidence="1">
    <location>
        <begin position="1"/>
        <end position="10"/>
    </location>
</feature>
<dbReference type="PANTHER" id="PTHR34757:SF1">
    <property type="entry name" value="JUNCTIONAL CADHERIN 5-ASSOCIATED PROTEIN"/>
    <property type="match status" value="1"/>
</dbReference>
<feature type="compositionally biased region" description="Low complexity" evidence="1">
    <location>
        <begin position="877"/>
        <end position="886"/>
    </location>
</feature>
<evidence type="ECO:0000256" key="1">
    <source>
        <dbReference type="SAM" id="MobiDB-lite"/>
    </source>
</evidence>
<dbReference type="InterPro" id="IPR028221">
    <property type="entry name" value="JCAD"/>
</dbReference>
<feature type="region of interest" description="Disordered" evidence="1">
    <location>
        <begin position="150"/>
        <end position="186"/>
    </location>
</feature>
<proteinExistence type="predicted"/>
<feature type="region of interest" description="Disordered" evidence="1">
    <location>
        <begin position="1"/>
        <end position="111"/>
    </location>
</feature>
<dbReference type="Proteomes" id="UP000694388">
    <property type="component" value="Unplaced"/>
</dbReference>
<evidence type="ECO:0000313" key="2">
    <source>
        <dbReference type="Ensembl" id="ENSEBUP00000005303.1"/>
    </source>
</evidence>
<dbReference type="PANTHER" id="PTHR34757">
    <property type="entry name" value="JUNCTIONAL PROTEIN ASSOCIATED WITH CORONARY ARTERY DISEASE"/>
    <property type="match status" value="1"/>
</dbReference>
<feature type="region of interest" description="Disordered" evidence="1">
    <location>
        <begin position="865"/>
        <end position="893"/>
    </location>
</feature>
<reference evidence="2" key="1">
    <citation type="submission" date="2025-05" db="UniProtKB">
        <authorList>
            <consortium name="Ensembl"/>
        </authorList>
    </citation>
    <scope>IDENTIFICATION</scope>
</reference>
<feature type="compositionally biased region" description="Polar residues" evidence="1">
    <location>
        <begin position="52"/>
        <end position="70"/>
    </location>
</feature>
<feature type="compositionally biased region" description="Basic and acidic residues" evidence="1">
    <location>
        <begin position="634"/>
        <end position="657"/>
    </location>
</feature>
<name>A0A8C4NE07_EPTBU</name>
<feature type="region of interest" description="Disordered" evidence="1">
    <location>
        <begin position="557"/>
        <end position="586"/>
    </location>
</feature>
<feature type="compositionally biased region" description="Basic and acidic residues" evidence="1">
    <location>
        <begin position="394"/>
        <end position="407"/>
    </location>
</feature>
<keyword evidence="3" id="KW-1185">Reference proteome</keyword>
<dbReference type="AlphaFoldDB" id="A0A8C4NE07"/>
<feature type="compositionally biased region" description="Polar residues" evidence="1">
    <location>
        <begin position="84"/>
        <end position="111"/>
    </location>
</feature>
<evidence type="ECO:0000313" key="3">
    <source>
        <dbReference type="Proteomes" id="UP000694388"/>
    </source>
</evidence>
<organism evidence="2 3">
    <name type="scientific">Eptatretus burgeri</name>
    <name type="common">Inshore hagfish</name>
    <dbReference type="NCBI Taxonomy" id="7764"/>
    <lineage>
        <taxon>Eukaryota</taxon>
        <taxon>Metazoa</taxon>
        <taxon>Chordata</taxon>
        <taxon>Craniata</taxon>
        <taxon>Vertebrata</taxon>
        <taxon>Cyclostomata</taxon>
        <taxon>Myxini</taxon>
        <taxon>Myxiniformes</taxon>
        <taxon>Myxinidae</taxon>
        <taxon>Eptatretinae</taxon>
        <taxon>Eptatretus</taxon>
    </lineage>
</organism>
<feature type="region of interest" description="Disordered" evidence="1">
    <location>
        <begin position="391"/>
        <end position="427"/>
    </location>
</feature>
<sequence length="916" mass="101027">MLSRTGRDPGKSSSKPAPFLGAQRGRTWTTCASEDTGRKVPTCGKQRFGDRVNNSGATSLQRGPQQSNHPGRTVPGGSCKTHGLAQSVNSAQAAQPHTFSSSLPLHNSQFSLPNNESIDRWATSQHPTYHQYPPKAARVFDQVTLPHENSRGWPTVDGTTHAHATATSHRRQNSQGWLSMDIRPPPPTYEMHQLRNRTNYKGAFIPIGNARNYEQERMEAGVPQQSLRRWDSHSHSPELPAYFQPPDYPRSAAIESEQPIAPDFQTRAENPHLRSISSEYIPFSNSRMNIMPLAPGRQKVESAKLRNNQDKSPPQATIAPSVPSMQLAGTVFCLVSVPNQLGNANNGAAEHVEEKDSAHTPATTSYCEPNHRHTNSASELEVQALTGPLMEEEAAARRARERSKSDAGCRSSARPSSELREEGDVEQKPVRFRDSLVLSEGISVPTFSIPRRADHVHGWCPDRVTLTSVSINSDATSIVEDKICQQGEVQSVTSRESTTPPVVDVGFGQFLLRPVARRSGDVVSQLESLNRTLQNEMSNQGPDKPLTRRPQDLYQRFHALQPQSQTSRRANAGSLRRRASEPELSEGGEAVGFVPRVHTIAQQQGSPISAFRKDTISATSVNVTVMQIVSAGVTDKDQKNNRKKYHEEKEERERDGRISPVRLVAPSKRRLLSQRATASAKVTPTPRRQRGRSEPDLAALREATMARSTGYKDFRNLYEVKRAPGIPEHESLAERAARILGIAISEDALLGRNIVPGHPKMWKNTTSSPIVQIDEVMVPPEGNYNHQDSSQNKNTIGKVLAVPCSGSLQPNGYQQIEPSSQPATSADHMVLEAESKRCERNCKPVVPPRRCPRTRLNVHNQLPMARQSKRGDAGMETTISGTTGKSGSEHRDLHRRRVGRVSLTAGGYDADLVEMV</sequence>
<dbReference type="GO" id="GO:0005912">
    <property type="term" value="C:adherens junction"/>
    <property type="evidence" value="ECO:0007669"/>
    <property type="project" value="TreeGrafter"/>
</dbReference>
<feature type="region of interest" description="Disordered" evidence="1">
    <location>
        <begin position="634"/>
        <end position="696"/>
    </location>
</feature>
<dbReference type="Pfam" id="PF15351">
    <property type="entry name" value="JCAD"/>
    <property type="match status" value="2"/>
</dbReference>